<reference evidence="1 2" key="1">
    <citation type="journal article" date="2014" name="Genome Announc.">
        <title>Draft Genome Sequence of Lutibaculum baratangense Strain AMV1T, Isolated from a Mud Volcano in Andamans, India.</title>
        <authorList>
            <person name="Singh A."/>
            <person name="Sreenivas A."/>
            <person name="Sathyanarayana Reddy G."/>
            <person name="Pinnaka A.K."/>
            <person name="Shivaji S."/>
        </authorList>
    </citation>
    <scope>NUCLEOTIDE SEQUENCE [LARGE SCALE GENOMIC DNA]</scope>
    <source>
        <strain evidence="1 2">AMV1</strain>
    </source>
</reference>
<name>V4RH75_9HYPH</name>
<dbReference type="Proteomes" id="UP000017819">
    <property type="component" value="Unassembled WGS sequence"/>
</dbReference>
<gene>
    <name evidence="1" type="ORF">N177_3771</name>
</gene>
<evidence type="ECO:0000313" key="1">
    <source>
        <dbReference type="EMBL" id="ESR22635.1"/>
    </source>
</evidence>
<evidence type="ECO:0000313" key="2">
    <source>
        <dbReference type="Proteomes" id="UP000017819"/>
    </source>
</evidence>
<sequence>MDVSAGLAFLVQSICVDPGGTPLPVLPFTPDCPATRMQTLEDEAFFRRHDQPNRAAARANPRGYQASDSVLWQSDAGPLAVQTFDFGTGGRRFEHFDAGEGDGGQIAAAIGNAFYFIFTEDGGAGRQWFVDPTCYFSSGLLRHEGWLLFGDDIAEGRWTDAMARLNIVYERDACTFTYNRSYTRYRLDTQELSFGVSEGPGARPREVSVEARVIVSEHYGRASIETADHLERFYFAEGFGMIRWERWENLDETHLPDAEARAADFAATGRCEPRPFSERPGAAWRQIDCREWLSYFPVTAPFTVGEYGLQERFSAP</sequence>
<protein>
    <submittedName>
        <fullName evidence="1">Uncharacterized protein</fullName>
    </submittedName>
</protein>
<keyword evidence="2" id="KW-1185">Reference proteome</keyword>
<dbReference type="RefSeq" id="WP_023433881.1">
    <property type="nucleotide sequence ID" value="NZ_AWXZ01000040.1"/>
</dbReference>
<dbReference type="EMBL" id="AWXZ01000040">
    <property type="protein sequence ID" value="ESR22635.1"/>
    <property type="molecule type" value="Genomic_DNA"/>
</dbReference>
<proteinExistence type="predicted"/>
<organism evidence="1 2">
    <name type="scientific">Lutibaculum baratangense AMV1</name>
    <dbReference type="NCBI Taxonomy" id="631454"/>
    <lineage>
        <taxon>Bacteria</taxon>
        <taxon>Pseudomonadati</taxon>
        <taxon>Pseudomonadota</taxon>
        <taxon>Alphaproteobacteria</taxon>
        <taxon>Hyphomicrobiales</taxon>
        <taxon>Tepidamorphaceae</taxon>
        <taxon>Lutibaculum</taxon>
    </lineage>
</organism>
<accession>V4RH75</accession>
<dbReference type="OrthoDB" id="8179590at2"/>
<comment type="caution">
    <text evidence="1">The sequence shown here is derived from an EMBL/GenBank/DDBJ whole genome shotgun (WGS) entry which is preliminary data.</text>
</comment>
<dbReference type="AlphaFoldDB" id="V4RH75"/>